<organism evidence="11 12">
    <name type="scientific">Hymenochirus boettgeri</name>
    <name type="common">Congo dwarf clawed frog</name>
    <dbReference type="NCBI Taxonomy" id="247094"/>
    <lineage>
        <taxon>Eukaryota</taxon>
        <taxon>Metazoa</taxon>
        <taxon>Chordata</taxon>
        <taxon>Craniata</taxon>
        <taxon>Vertebrata</taxon>
        <taxon>Euteleostomi</taxon>
        <taxon>Amphibia</taxon>
        <taxon>Batrachia</taxon>
        <taxon>Anura</taxon>
        <taxon>Pipoidea</taxon>
        <taxon>Pipidae</taxon>
        <taxon>Pipinae</taxon>
        <taxon>Hymenochirus</taxon>
    </lineage>
</organism>
<name>A0A8T2K162_9PIPI</name>
<comment type="caution">
    <text evidence="11">The sequence shown here is derived from an EMBL/GenBank/DDBJ whole genome shotgun (WGS) entry which is preliminary data.</text>
</comment>
<evidence type="ECO:0000256" key="4">
    <source>
        <dbReference type="ARBA" id="ARBA00022490"/>
    </source>
</evidence>
<evidence type="ECO:0000256" key="2">
    <source>
        <dbReference type="ARBA" id="ARBA00004496"/>
    </source>
</evidence>
<keyword evidence="12" id="KW-1185">Reference proteome</keyword>
<keyword evidence="7" id="KW-0943">RNA-mediated gene silencing</keyword>
<evidence type="ECO:0000259" key="10">
    <source>
        <dbReference type="Pfam" id="PF13017"/>
    </source>
</evidence>
<dbReference type="GO" id="GO:0030154">
    <property type="term" value="P:cell differentiation"/>
    <property type="evidence" value="ECO:0007669"/>
    <property type="project" value="UniProtKB-KW"/>
</dbReference>
<feature type="domain" description="Maelstrom" evidence="10">
    <location>
        <begin position="99"/>
        <end position="297"/>
    </location>
</feature>
<evidence type="ECO:0000256" key="3">
    <source>
        <dbReference type="ARBA" id="ARBA00007057"/>
    </source>
</evidence>
<keyword evidence="8" id="KW-0539">Nucleus</keyword>
<dbReference type="Proteomes" id="UP000812440">
    <property type="component" value="Chromosome 2"/>
</dbReference>
<keyword evidence="5" id="KW-0221">Differentiation</keyword>
<evidence type="ECO:0000256" key="5">
    <source>
        <dbReference type="ARBA" id="ARBA00022782"/>
    </source>
</evidence>
<accession>A0A8T2K162</accession>
<dbReference type="EMBL" id="JAACNH010000002">
    <property type="protein sequence ID" value="KAG8450088.1"/>
    <property type="molecule type" value="Genomic_DNA"/>
</dbReference>
<dbReference type="GO" id="GO:0043565">
    <property type="term" value="F:sequence-specific DNA binding"/>
    <property type="evidence" value="ECO:0007669"/>
    <property type="project" value="TreeGrafter"/>
</dbReference>
<evidence type="ECO:0000256" key="6">
    <source>
        <dbReference type="ARBA" id="ARBA00023125"/>
    </source>
</evidence>
<keyword evidence="4" id="KW-0963">Cytoplasm</keyword>
<dbReference type="GO" id="GO:0005634">
    <property type="term" value="C:nucleus"/>
    <property type="evidence" value="ECO:0007669"/>
    <property type="project" value="UniProtKB-SubCell"/>
</dbReference>
<feature type="compositionally biased region" description="Basic and acidic residues" evidence="9">
    <location>
        <begin position="1"/>
        <end position="21"/>
    </location>
</feature>
<dbReference type="InterPro" id="IPR039259">
    <property type="entry name" value="Protein_maelstrom"/>
</dbReference>
<evidence type="ECO:0000256" key="9">
    <source>
        <dbReference type="SAM" id="MobiDB-lite"/>
    </source>
</evidence>
<evidence type="ECO:0000313" key="12">
    <source>
        <dbReference type="Proteomes" id="UP000812440"/>
    </source>
</evidence>
<evidence type="ECO:0000313" key="11">
    <source>
        <dbReference type="EMBL" id="KAG8450088.1"/>
    </source>
</evidence>
<dbReference type="PANTHER" id="PTHR21358">
    <property type="entry name" value="PROTEIN MAELSTROM HOMOLOG"/>
    <property type="match status" value="1"/>
</dbReference>
<dbReference type="Pfam" id="PF13017">
    <property type="entry name" value="Maelstrom"/>
    <property type="match status" value="1"/>
</dbReference>
<dbReference type="GO" id="GO:0060964">
    <property type="term" value="P:regulation of miRNA-mediated gene silencing"/>
    <property type="evidence" value="ECO:0007669"/>
    <property type="project" value="InterPro"/>
</dbReference>
<evidence type="ECO:0000256" key="8">
    <source>
        <dbReference type="ARBA" id="ARBA00023242"/>
    </source>
</evidence>
<evidence type="ECO:0000256" key="7">
    <source>
        <dbReference type="ARBA" id="ARBA00023158"/>
    </source>
</evidence>
<dbReference type="AlphaFoldDB" id="A0A8T2K162"/>
<dbReference type="GO" id="GO:0007283">
    <property type="term" value="P:spermatogenesis"/>
    <property type="evidence" value="ECO:0007669"/>
    <property type="project" value="TreeGrafter"/>
</dbReference>
<dbReference type="GO" id="GO:0034587">
    <property type="term" value="P:piRNA processing"/>
    <property type="evidence" value="ECO:0007669"/>
    <property type="project" value="TreeGrafter"/>
</dbReference>
<dbReference type="PANTHER" id="PTHR21358:SF4">
    <property type="entry name" value="PROTEIN MAELSTROM HOMOLOG"/>
    <property type="match status" value="1"/>
</dbReference>
<comment type="similarity">
    <text evidence="3">Belongs to the maelstrom family.</text>
</comment>
<proteinExistence type="inferred from homology"/>
<sequence length="375" mass="42194">MAHIEQKEAYSEKARKLKNDPEETSSVIEGVLGPGKEFQKTDHSISTGMFFQMNDKWNSVTRRSMGGKPYVDLPLNKNKALDQNVFYFINIYSHGEMPAMCEQRFIPCEIGCVRYSLRDGVLGSYHDFIDPGAIPRGFRFHCQAGSDTTHQIPISGFELANGDYYKMFLQLCSFVCSTPNSWASVYTKENDIYRVNWCLRWLAKKAGVENHFEVHDVESLIIEMYKSKLQEEPSRTSVCRLLDAVVWDYADNTRCKWHEENDMWYCALASCKKIAYCISKALASVYGVTLTAAHLPVYEIPSSQNPKVVVLDAKRFQKVCSSDPKLFNYSGAAGNVSGQFSMDPKGVQPYKGPPGGGRGILRLLQNLATSQNSSG</sequence>
<dbReference type="InterPro" id="IPR024970">
    <property type="entry name" value="Maelstrom"/>
</dbReference>
<dbReference type="GO" id="GO:0007140">
    <property type="term" value="P:male meiotic nuclear division"/>
    <property type="evidence" value="ECO:0007669"/>
    <property type="project" value="TreeGrafter"/>
</dbReference>
<evidence type="ECO:0000256" key="1">
    <source>
        <dbReference type="ARBA" id="ARBA00004123"/>
    </source>
</evidence>
<dbReference type="GO" id="GO:0045892">
    <property type="term" value="P:negative regulation of DNA-templated transcription"/>
    <property type="evidence" value="ECO:0007669"/>
    <property type="project" value="TreeGrafter"/>
</dbReference>
<reference evidence="11" key="1">
    <citation type="thesis" date="2020" institute="ProQuest LLC" country="789 East Eisenhower Parkway, Ann Arbor, MI, USA">
        <title>Comparative Genomics and Chromosome Evolution.</title>
        <authorList>
            <person name="Mudd A.B."/>
        </authorList>
    </citation>
    <scope>NUCLEOTIDE SEQUENCE</scope>
    <source>
        <strain evidence="11">Female2</strain>
        <tissue evidence="11">Blood</tissue>
    </source>
</reference>
<feature type="region of interest" description="Disordered" evidence="9">
    <location>
        <begin position="1"/>
        <end position="30"/>
    </location>
</feature>
<protein>
    <recommendedName>
        <fullName evidence="10">Maelstrom domain-containing protein</fullName>
    </recommendedName>
</protein>
<comment type="subcellular location">
    <subcellularLocation>
        <location evidence="2">Cytoplasm</location>
    </subcellularLocation>
    <subcellularLocation>
        <location evidence="1">Nucleus</location>
    </subcellularLocation>
</comment>
<dbReference type="OrthoDB" id="24555at2759"/>
<keyword evidence="6" id="KW-0238">DNA-binding</keyword>
<gene>
    <name evidence="11" type="ORF">GDO86_002639</name>
</gene>
<dbReference type="GO" id="GO:0043186">
    <property type="term" value="C:P granule"/>
    <property type="evidence" value="ECO:0007669"/>
    <property type="project" value="TreeGrafter"/>
</dbReference>